<dbReference type="AlphaFoldDB" id="A0ABD3ICN1"/>
<evidence type="ECO:0000313" key="2">
    <source>
        <dbReference type="Proteomes" id="UP001633002"/>
    </source>
</evidence>
<keyword evidence="2" id="KW-1185">Reference proteome</keyword>
<protein>
    <submittedName>
        <fullName evidence="1">Uncharacterized protein</fullName>
    </submittedName>
</protein>
<reference evidence="1 2" key="1">
    <citation type="submission" date="2024-09" db="EMBL/GenBank/DDBJ databases">
        <title>Chromosome-scale assembly of Riccia sorocarpa.</title>
        <authorList>
            <person name="Paukszto L."/>
        </authorList>
    </citation>
    <scope>NUCLEOTIDE SEQUENCE [LARGE SCALE GENOMIC DNA]</scope>
    <source>
        <strain evidence="1">LP-2024</strain>
        <tissue evidence="1">Aerial parts of the thallus</tissue>
    </source>
</reference>
<evidence type="ECO:0000313" key="1">
    <source>
        <dbReference type="EMBL" id="KAL3701458.1"/>
    </source>
</evidence>
<gene>
    <name evidence="1" type="ORF">R1sor_019480</name>
</gene>
<name>A0ABD3ICN1_9MARC</name>
<dbReference type="Proteomes" id="UP001633002">
    <property type="component" value="Unassembled WGS sequence"/>
</dbReference>
<organism evidence="1 2">
    <name type="scientific">Riccia sorocarpa</name>
    <dbReference type="NCBI Taxonomy" id="122646"/>
    <lineage>
        <taxon>Eukaryota</taxon>
        <taxon>Viridiplantae</taxon>
        <taxon>Streptophyta</taxon>
        <taxon>Embryophyta</taxon>
        <taxon>Marchantiophyta</taxon>
        <taxon>Marchantiopsida</taxon>
        <taxon>Marchantiidae</taxon>
        <taxon>Marchantiales</taxon>
        <taxon>Ricciaceae</taxon>
        <taxon>Riccia</taxon>
    </lineage>
</organism>
<dbReference type="EMBL" id="JBJQOH010000001">
    <property type="protein sequence ID" value="KAL3701458.1"/>
    <property type="molecule type" value="Genomic_DNA"/>
</dbReference>
<accession>A0ABD3ICN1</accession>
<proteinExistence type="predicted"/>
<comment type="caution">
    <text evidence="1">The sequence shown here is derived from an EMBL/GenBank/DDBJ whole genome shotgun (WGS) entry which is preliminary data.</text>
</comment>
<sequence>MPDSYDGNVIFELPPSTPDELSKKGGVLVGMDRGNDCWLWTKCITTSAQIGGRKSLYSVNKIRCVGSLKCENDSCPYLLSEGVANMIDWLDKVHREKPYDVGSIGPLKSHVCGHYNSPPRCVSSCPAKMYYILPKQKLDIDEVLNMSHVAIHSGQHSHPHRRVASRSHVKAMRDEITDTLNKSPHLTPSQTATDAFEKAFDIAIRQTDPLRNIPHTVNGDINTTTYKRKGPATSTIRSGDTHKHDRVAVTSQVTRRVKGRLHFDFTTTHSIPEDIPVATSHTIPEDIPLPTPHTPEDMALPTQASQITTISSSTDLSAELQAYDALHEISQQIGPSYFQA</sequence>